<keyword evidence="1" id="KW-0175">Coiled coil</keyword>
<gene>
    <name evidence="2" type="ORF">AO440_002065</name>
</gene>
<dbReference type="VEuPathDB" id="FungiDB:CAGL0H04015g"/>
<sequence>MTRKKTCSVQFNPRNTIVTYSDDDTIETLPLKLDGQRKTVNNIATSGGLRLKSILRNFPESSVSKTGMQDCGIFDTTEKAQAETRRVDTTQMEYYQTETDRNEELEALRLLISRCFTLCNMDLEVPTDLDYDSVCKMFSLLSRAIPQNFKERTQEVKRRLDEQQIASNREHIRLLSMLKEENGRLRKLLGYFAHQEEKRRGIKPIQESIRMLIEDSVSKQEMELELSLLKEQYEEQKVKYLKLKESSLIPSINVAKEIDHTERNYVNIKRERELNEIVERQQNNIQELESKCCILINERSSVQNQVNKLRRELREAKLLLSVQKDKR</sequence>
<accession>A0A0W0EA55</accession>
<feature type="coiled-coil region" evidence="1">
    <location>
        <begin position="219"/>
        <end position="246"/>
    </location>
</feature>
<dbReference type="VEuPathDB" id="FungiDB:GVI51_H03817"/>
<comment type="caution">
    <text evidence="2">The sequence shown here is derived from an EMBL/GenBank/DDBJ whole genome shotgun (WGS) entry which is preliminary data.</text>
</comment>
<evidence type="ECO:0000256" key="1">
    <source>
        <dbReference type="SAM" id="Coils"/>
    </source>
</evidence>
<dbReference type="Proteomes" id="UP000054886">
    <property type="component" value="Unassembled WGS sequence"/>
</dbReference>
<reference evidence="2 3" key="1">
    <citation type="submission" date="2015-10" db="EMBL/GenBank/DDBJ databases">
        <title>Draft genomes sequences of Candida glabrata isolates 1A, 1B, 2A, 2B, 3A and 3B.</title>
        <authorList>
            <person name="Haavelsrud O.E."/>
            <person name="Gaustad P."/>
        </authorList>
    </citation>
    <scope>NUCLEOTIDE SEQUENCE [LARGE SCALE GENOMIC DNA]</scope>
    <source>
        <strain evidence="2">910700640</strain>
    </source>
</reference>
<organism evidence="2 3">
    <name type="scientific">Candida glabrata</name>
    <name type="common">Yeast</name>
    <name type="synonym">Torulopsis glabrata</name>
    <dbReference type="NCBI Taxonomy" id="5478"/>
    <lineage>
        <taxon>Eukaryota</taxon>
        <taxon>Fungi</taxon>
        <taxon>Dikarya</taxon>
        <taxon>Ascomycota</taxon>
        <taxon>Saccharomycotina</taxon>
        <taxon>Saccharomycetes</taxon>
        <taxon>Saccharomycetales</taxon>
        <taxon>Saccharomycetaceae</taxon>
        <taxon>Nakaseomyces</taxon>
    </lineage>
</organism>
<evidence type="ECO:0000313" key="2">
    <source>
        <dbReference type="EMBL" id="KTB03321.1"/>
    </source>
</evidence>
<protein>
    <submittedName>
        <fullName evidence="2">Uncharacterized protein</fullName>
    </submittedName>
</protein>
<dbReference type="VEuPathDB" id="FungiDB:B1J91_H04015g"/>
<dbReference type="VEuPathDB" id="FungiDB:GWK60_H03817"/>
<feature type="coiled-coil region" evidence="1">
    <location>
        <begin position="271"/>
        <end position="326"/>
    </location>
</feature>
<dbReference type="AlphaFoldDB" id="A0A0W0EA55"/>
<name>A0A0W0EA55_CANGB</name>
<evidence type="ECO:0000313" key="3">
    <source>
        <dbReference type="Proteomes" id="UP000054886"/>
    </source>
</evidence>
<proteinExistence type="predicted"/>
<dbReference type="EMBL" id="LLZZ01000120">
    <property type="protein sequence ID" value="KTB03321.1"/>
    <property type="molecule type" value="Genomic_DNA"/>
</dbReference>